<feature type="binding site" evidence="12">
    <location>
        <position position="313"/>
    </location>
    <ligand>
        <name>UDP-N-acetyl-alpha-D-glucosamine</name>
        <dbReference type="ChEBI" id="CHEBI:57705"/>
    </ligand>
</feature>
<keyword evidence="7 12" id="KW-0573">Peptidoglycan synthesis</keyword>
<evidence type="ECO:0000256" key="4">
    <source>
        <dbReference type="ARBA" id="ARBA00022618"/>
    </source>
</evidence>
<dbReference type="CDD" id="cd01555">
    <property type="entry name" value="UdpNAET"/>
    <property type="match status" value="1"/>
</dbReference>
<name>A0A285P0Z2_9AQUI</name>
<evidence type="ECO:0000256" key="5">
    <source>
        <dbReference type="ARBA" id="ARBA00022679"/>
    </source>
</evidence>
<dbReference type="GO" id="GO:0071555">
    <property type="term" value="P:cell wall organization"/>
    <property type="evidence" value="ECO:0007669"/>
    <property type="project" value="UniProtKB-KW"/>
</dbReference>
<reference evidence="15" key="1">
    <citation type="submission" date="2017-09" db="EMBL/GenBank/DDBJ databases">
        <authorList>
            <person name="Varghese N."/>
            <person name="Submissions S."/>
        </authorList>
    </citation>
    <scope>NUCLEOTIDE SEQUENCE [LARGE SCALE GENOMIC DNA]</scope>
    <source>
        <strain evidence="15">DSM 2913</strain>
    </source>
</reference>
<evidence type="ECO:0000313" key="14">
    <source>
        <dbReference type="EMBL" id="SNZ14833.1"/>
    </source>
</evidence>
<evidence type="ECO:0000259" key="13">
    <source>
        <dbReference type="Pfam" id="PF00275"/>
    </source>
</evidence>
<accession>A0A285P0Z2</accession>
<evidence type="ECO:0000256" key="7">
    <source>
        <dbReference type="ARBA" id="ARBA00022984"/>
    </source>
</evidence>
<dbReference type="EC" id="2.5.1.7" evidence="12"/>
<dbReference type="InterPro" id="IPR050068">
    <property type="entry name" value="MurA_subfamily"/>
</dbReference>
<dbReference type="NCBIfam" id="TIGR01072">
    <property type="entry name" value="murA"/>
    <property type="match status" value="1"/>
</dbReference>
<dbReference type="GO" id="GO:0009252">
    <property type="term" value="P:peptidoglycan biosynthetic process"/>
    <property type="evidence" value="ECO:0007669"/>
    <property type="project" value="UniProtKB-UniRule"/>
</dbReference>
<evidence type="ECO:0000256" key="9">
    <source>
        <dbReference type="ARBA" id="ARBA00023316"/>
    </source>
</evidence>
<dbReference type="GO" id="GO:0008360">
    <property type="term" value="P:regulation of cell shape"/>
    <property type="evidence" value="ECO:0007669"/>
    <property type="project" value="UniProtKB-KW"/>
</dbReference>
<sequence length="428" mass="47088">MINTTSYTSESLIIKGGCKLKGKVRISGSKNASLPIIMSTLLTNKPCHIEDVPDLLDVKNSVELLRLLGAEVIQSSTSLAVDASKVNSFIAPDHLVRRMRASVLAMGPLLARFKKAVVAMPGGCSIGIRAIDQHLKVFEKAGAHIKVQHGYIHLELKDIKPVEYTFEVVTVTGTENALMFLSMCEKRSILRNIAIEPEVMDLIEVLRKMGANIQVEGRTAIIRGSSELGGFTHRVIPDRIEAGTFLVAGFMTKGDIELENVRVDHLGSVIEKLKEAGACIEVCGTDRIRVYSKGNSIRPLSISTLEYPGFPTDMQAQFMSMCCLADGWSDITENIFENRFQHVAELKRMGADIHVKGRTAFVRGVEKLTGAEVFSTDLRASASLVLAGLVAEGETIVRDIYHLDRGYERLDEKLRNLGAVVERQTSYE</sequence>
<feature type="binding site" evidence="12">
    <location>
        <position position="335"/>
    </location>
    <ligand>
        <name>UDP-N-acetyl-alpha-D-glucosamine</name>
        <dbReference type="ChEBI" id="CHEBI:57705"/>
    </ligand>
</feature>
<feature type="modified residue" description="2-(S-cysteinyl)pyruvic acid O-phosphothioketal" evidence="12">
    <location>
        <position position="124"/>
    </location>
</feature>
<evidence type="ECO:0000256" key="3">
    <source>
        <dbReference type="ARBA" id="ARBA00022490"/>
    </source>
</evidence>
<dbReference type="GO" id="GO:0005737">
    <property type="term" value="C:cytoplasm"/>
    <property type="evidence" value="ECO:0007669"/>
    <property type="project" value="UniProtKB-SubCell"/>
</dbReference>
<dbReference type="Pfam" id="PF00275">
    <property type="entry name" value="EPSP_synthase"/>
    <property type="match status" value="1"/>
</dbReference>
<keyword evidence="15" id="KW-1185">Reference proteome</keyword>
<keyword evidence="5 12" id="KW-0808">Transferase</keyword>
<evidence type="ECO:0000256" key="8">
    <source>
        <dbReference type="ARBA" id="ARBA00023306"/>
    </source>
</evidence>
<keyword evidence="4 12" id="KW-0132">Cell division</keyword>
<dbReference type="InterPro" id="IPR001986">
    <property type="entry name" value="Enolpyruvate_Tfrase_dom"/>
</dbReference>
<dbReference type="PANTHER" id="PTHR43783:SF1">
    <property type="entry name" value="UDP-N-ACETYLGLUCOSAMINE 1-CARBOXYVINYLTRANSFERASE"/>
    <property type="match status" value="1"/>
</dbReference>
<dbReference type="InterPro" id="IPR036968">
    <property type="entry name" value="Enolpyruvate_Tfrase_sf"/>
</dbReference>
<comment type="subcellular location">
    <subcellularLocation>
        <location evidence="1 12">Cytoplasm</location>
    </subcellularLocation>
</comment>
<dbReference type="GO" id="GO:0051301">
    <property type="term" value="P:cell division"/>
    <property type="evidence" value="ECO:0007669"/>
    <property type="project" value="UniProtKB-KW"/>
</dbReference>
<comment type="pathway">
    <text evidence="2 12">Cell wall biogenesis; peptidoglycan biosynthesis.</text>
</comment>
<dbReference type="NCBIfam" id="NF006873">
    <property type="entry name" value="PRK09369.1"/>
    <property type="match status" value="1"/>
</dbReference>
<evidence type="ECO:0000313" key="15">
    <source>
        <dbReference type="Proteomes" id="UP000218627"/>
    </source>
</evidence>
<dbReference type="OrthoDB" id="9803760at2"/>
<dbReference type="SUPFAM" id="SSF55205">
    <property type="entry name" value="EPT/RTPC-like"/>
    <property type="match status" value="1"/>
</dbReference>
<evidence type="ECO:0000256" key="2">
    <source>
        <dbReference type="ARBA" id="ARBA00004752"/>
    </source>
</evidence>
<comment type="catalytic activity">
    <reaction evidence="11 12">
        <text>phosphoenolpyruvate + UDP-N-acetyl-alpha-D-glucosamine = UDP-N-acetyl-3-O-(1-carboxyvinyl)-alpha-D-glucosamine + phosphate</text>
        <dbReference type="Rhea" id="RHEA:18681"/>
        <dbReference type="ChEBI" id="CHEBI:43474"/>
        <dbReference type="ChEBI" id="CHEBI:57705"/>
        <dbReference type="ChEBI" id="CHEBI:58702"/>
        <dbReference type="ChEBI" id="CHEBI:68483"/>
        <dbReference type="EC" id="2.5.1.7"/>
    </reaction>
</comment>
<dbReference type="GO" id="GO:0008760">
    <property type="term" value="F:UDP-N-acetylglucosamine 1-carboxyvinyltransferase activity"/>
    <property type="evidence" value="ECO:0007669"/>
    <property type="project" value="UniProtKB-UniRule"/>
</dbReference>
<feature type="domain" description="Enolpyruvate transferase" evidence="13">
    <location>
        <begin position="15"/>
        <end position="414"/>
    </location>
</feature>
<evidence type="ECO:0000256" key="11">
    <source>
        <dbReference type="ARBA" id="ARBA00047527"/>
    </source>
</evidence>
<feature type="binding site" evidence="12">
    <location>
        <begin position="30"/>
        <end position="31"/>
    </location>
    <ligand>
        <name>phosphoenolpyruvate</name>
        <dbReference type="ChEBI" id="CHEBI:58702"/>
    </ligand>
</feature>
<comment type="function">
    <text evidence="12">Cell wall formation. Adds enolpyruvyl to UDP-N-acetylglucosamine.</text>
</comment>
<keyword evidence="3 12" id="KW-0963">Cytoplasm</keyword>
<dbReference type="RefSeq" id="WP_096602433.1">
    <property type="nucleotide sequence ID" value="NZ_OBEN01000006.1"/>
</dbReference>
<protein>
    <recommendedName>
        <fullName evidence="12">UDP-N-acetylglucosamine 1-carboxyvinyltransferase</fullName>
        <ecNumber evidence="12">2.5.1.7</ecNumber>
    </recommendedName>
    <alternativeName>
        <fullName evidence="12">Enoylpyruvate transferase</fullName>
    </alternativeName>
    <alternativeName>
        <fullName evidence="12">UDP-N-acetylglucosamine enolpyruvyl transferase</fullName>
        <shortName evidence="12">EPT</shortName>
    </alternativeName>
</protein>
<organism evidence="14 15">
    <name type="scientific">Hydrogenobacter hydrogenophilus</name>
    <dbReference type="NCBI Taxonomy" id="35835"/>
    <lineage>
        <taxon>Bacteria</taxon>
        <taxon>Pseudomonadati</taxon>
        <taxon>Aquificota</taxon>
        <taxon>Aquificia</taxon>
        <taxon>Aquificales</taxon>
        <taxon>Aquificaceae</taxon>
        <taxon>Hydrogenobacter</taxon>
    </lineage>
</organism>
<dbReference type="InterPro" id="IPR005750">
    <property type="entry name" value="UDP_GlcNAc_COvinyl_MurA"/>
</dbReference>
<dbReference type="UniPathway" id="UPA00219"/>
<evidence type="ECO:0000256" key="10">
    <source>
        <dbReference type="ARBA" id="ARBA00038367"/>
    </source>
</evidence>
<comment type="caution">
    <text evidence="12">Lacks conserved residue(s) required for the propagation of feature annotation.</text>
</comment>
<dbReference type="EMBL" id="OBEN01000006">
    <property type="protein sequence ID" value="SNZ14833.1"/>
    <property type="molecule type" value="Genomic_DNA"/>
</dbReference>
<keyword evidence="9 12" id="KW-0961">Cell wall biogenesis/degradation</keyword>
<dbReference type="PANTHER" id="PTHR43783">
    <property type="entry name" value="UDP-N-ACETYLGLUCOSAMINE 1-CARBOXYVINYLTRANSFERASE"/>
    <property type="match status" value="1"/>
</dbReference>
<feature type="binding site" evidence="12">
    <location>
        <position position="100"/>
    </location>
    <ligand>
        <name>UDP-N-acetyl-alpha-D-glucosamine</name>
        <dbReference type="ChEBI" id="CHEBI:57705"/>
    </ligand>
</feature>
<gene>
    <name evidence="12" type="primary">murA</name>
    <name evidence="14" type="ORF">SAMN06265353_1223</name>
</gene>
<feature type="active site" description="Proton donor" evidence="12">
    <location>
        <position position="124"/>
    </location>
</feature>
<dbReference type="InterPro" id="IPR013792">
    <property type="entry name" value="RNA3'P_cycl/enolpyr_Trfase_a/b"/>
</dbReference>
<evidence type="ECO:0000256" key="1">
    <source>
        <dbReference type="ARBA" id="ARBA00004496"/>
    </source>
</evidence>
<evidence type="ECO:0000256" key="12">
    <source>
        <dbReference type="HAMAP-Rule" id="MF_00111"/>
    </source>
</evidence>
<comment type="similarity">
    <text evidence="10 12">Belongs to the EPSP synthase family. MurA subfamily.</text>
</comment>
<dbReference type="GO" id="GO:0019277">
    <property type="term" value="P:UDP-N-acetylgalactosamine biosynthetic process"/>
    <property type="evidence" value="ECO:0007669"/>
    <property type="project" value="InterPro"/>
</dbReference>
<dbReference type="AlphaFoldDB" id="A0A285P0Z2"/>
<dbReference type="Gene3D" id="3.65.10.10">
    <property type="entry name" value="Enolpyruvate transferase domain"/>
    <property type="match status" value="2"/>
</dbReference>
<dbReference type="Proteomes" id="UP000218627">
    <property type="component" value="Unassembled WGS sequence"/>
</dbReference>
<keyword evidence="6 12" id="KW-0133">Cell shape</keyword>
<keyword evidence="12" id="KW-0670">Pyruvate</keyword>
<keyword evidence="8 12" id="KW-0131">Cell cycle</keyword>
<evidence type="ECO:0000256" key="6">
    <source>
        <dbReference type="ARBA" id="ARBA00022960"/>
    </source>
</evidence>
<proteinExistence type="inferred from homology"/>
<dbReference type="HAMAP" id="MF_00111">
    <property type="entry name" value="MurA"/>
    <property type="match status" value="1"/>
</dbReference>